<evidence type="ECO:0000256" key="6">
    <source>
        <dbReference type="ARBA" id="ARBA00022989"/>
    </source>
</evidence>
<dbReference type="InterPro" id="IPR011606">
    <property type="entry name" value="Brnchd-chn_aa_trnsp_permease"/>
</dbReference>
<evidence type="ECO:0000256" key="3">
    <source>
        <dbReference type="ARBA" id="ARBA00022448"/>
    </source>
</evidence>
<dbReference type="Pfam" id="PF03591">
    <property type="entry name" value="AzlC"/>
    <property type="match status" value="1"/>
</dbReference>
<name>A0ABN1QMN4_9PSEU</name>
<evidence type="ECO:0008006" key="11">
    <source>
        <dbReference type="Google" id="ProtNLM"/>
    </source>
</evidence>
<evidence type="ECO:0000313" key="9">
    <source>
        <dbReference type="EMBL" id="GAA0944828.1"/>
    </source>
</evidence>
<keyword evidence="5 8" id="KW-0812">Transmembrane</keyword>
<gene>
    <name evidence="9" type="ORF">GCM10009559_42560</name>
</gene>
<feature type="transmembrane region" description="Helical" evidence="8">
    <location>
        <begin position="139"/>
        <end position="161"/>
    </location>
</feature>
<reference evidence="9 10" key="1">
    <citation type="journal article" date="2019" name="Int. J. Syst. Evol. Microbiol.">
        <title>The Global Catalogue of Microorganisms (GCM) 10K type strain sequencing project: providing services to taxonomists for standard genome sequencing and annotation.</title>
        <authorList>
            <consortium name="The Broad Institute Genomics Platform"/>
            <consortium name="The Broad Institute Genome Sequencing Center for Infectious Disease"/>
            <person name="Wu L."/>
            <person name="Ma J."/>
        </authorList>
    </citation>
    <scope>NUCLEOTIDE SEQUENCE [LARGE SCALE GENOMIC DNA]</scope>
    <source>
        <strain evidence="9 10">JCM 11117</strain>
    </source>
</reference>
<sequence>MPTISHMTRTTTTGGLRAARDTIPVALSIAPFALVVGATGTQLGVPPLADMAAAATVFAGAAHFAPLTMFAAGAGVLAALGAAVLINARLLLYSTALEPRFRGQPRWFRWLGPALLIDQTYLMVLARDDLDDPARFRRYWLVGGGLLLSSWVALVGLGGVLGPFLPAGSPLDAAGVVVLAGMLGPRLTAVRPLLVALTALLVATAAAPLPGGVGLIAGIAAGIAAGALLDRVPS</sequence>
<dbReference type="Proteomes" id="UP001499967">
    <property type="component" value="Unassembled WGS sequence"/>
</dbReference>
<evidence type="ECO:0000256" key="2">
    <source>
        <dbReference type="ARBA" id="ARBA00010735"/>
    </source>
</evidence>
<dbReference type="PANTHER" id="PTHR34979:SF1">
    <property type="entry name" value="INNER MEMBRANE PROTEIN YGAZ"/>
    <property type="match status" value="1"/>
</dbReference>
<keyword evidence="4" id="KW-1003">Cell membrane</keyword>
<proteinExistence type="inferred from homology"/>
<protein>
    <recommendedName>
        <fullName evidence="11">4-azaleucine resistance transporter AzlC</fullName>
    </recommendedName>
</protein>
<keyword evidence="10" id="KW-1185">Reference proteome</keyword>
<organism evidence="9 10">
    <name type="scientific">Pseudonocardia zijingensis</name>
    <dbReference type="NCBI Taxonomy" id="153376"/>
    <lineage>
        <taxon>Bacteria</taxon>
        <taxon>Bacillati</taxon>
        <taxon>Actinomycetota</taxon>
        <taxon>Actinomycetes</taxon>
        <taxon>Pseudonocardiales</taxon>
        <taxon>Pseudonocardiaceae</taxon>
        <taxon>Pseudonocardia</taxon>
    </lineage>
</organism>
<accession>A0ABN1QMN4</accession>
<evidence type="ECO:0000256" key="7">
    <source>
        <dbReference type="ARBA" id="ARBA00023136"/>
    </source>
</evidence>
<comment type="caution">
    <text evidence="9">The sequence shown here is derived from an EMBL/GenBank/DDBJ whole genome shotgun (WGS) entry which is preliminary data.</text>
</comment>
<dbReference type="PANTHER" id="PTHR34979">
    <property type="entry name" value="INNER MEMBRANE PROTEIN YGAZ"/>
    <property type="match status" value="1"/>
</dbReference>
<evidence type="ECO:0000256" key="5">
    <source>
        <dbReference type="ARBA" id="ARBA00022692"/>
    </source>
</evidence>
<evidence type="ECO:0000256" key="1">
    <source>
        <dbReference type="ARBA" id="ARBA00004651"/>
    </source>
</evidence>
<evidence type="ECO:0000313" key="10">
    <source>
        <dbReference type="Proteomes" id="UP001499967"/>
    </source>
</evidence>
<dbReference type="EMBL" id="BAAAHP010000117">
    <property type="protein sequence ID" value="GAA0944828.1"/>
    <property type="molecule type" value="Genomic_DNA"/>
</dbReference>
<feature type="transmembrane region" description="Helical" evidence="8">
    <location>
        <begin position="209"/>
        <end position="229"/>
    </location>
</feature>
<keyword evidence="3" id="KW-0813">Transport</keyword>
<comment type="similarity">
    <text evidence="2">Belongs to the AzlC family.</text>
</comment>
<evidence type="ECO:0000256" key="4">
    <source>
        <dbReference type="ARBA" id="ARBA00022475"/>
    </source>
</evidence>
<keyword evidence="7 8" id="KW-0472">Membrane</keyword>
<keyword evidence="6 8" id="KW-1133">Transmembrane helix</keyword>
<comment type="subcellular location">
    <subcellularLocation>
        <location evidence="1">Cell membrane</location>
        <topology evidence="1">Multi-pass membrane protein</topology>
    </subcellularLocation>
</comment>
<evidence type="ECO:0000256" key="8">
    <source>
        <dbReference type="SAM" id="Phobius"/>
    </source>
</evidence>
<feature type="transmembrane region" description="Helical" evidence="8">
    <location>
        <begin position="64"/>
        <end position="86"/>
    </location>
</feature>